<evidence type="ECO:0000256" key="14">
    <source>
        <dbReference type="ARBA" id="ARBA00029983"/>
    </source>
</evidence>
<dbReference type="OrthoDB" id="420884at2759"/>
<evidence type="ECO:0000256" key="6">
    <source>
        <dbReference type="ARBA" id="ARBA00022816"/>
    </source>
</evidence>
<dbReference type="InterPro" id="IPR038506">
    <property type="entry name" value="GLE1-like_sf"/>
</dbReference>
<dbReference type="GO" id="GO:0031965">
    <property type="term" value="C:nuclear membrane"/>
    <property type="evidence" value="ECO:0007669"/>
    <property type="project" value="UniProtKB-SubCell"/>
</dbReference>
<dbReference type="Pfam" id="PF07817">
    <property type="entry name" value="GLE1"/>
    <property type="match status" value="1"/>
</dbReference>
<evidence type="ECO:0000256" key="4">
    <source>
        <dbReference type="ARBA" id="ARBA00011056"/>
    </source>
</evidence>
<proteinExistence type="inferred from homology"/>
<dbReference type="Gene3D" id="1.25.40.510">
    <property type="entry name" value="GLE1-like"/>
    <property type="match status" value="1"/>
</dbReference>
<dbReference type="PANTHER" id="PTHR12960">
    <property type="entry name" value="GLE-1-RELATED"/>
    <property type="match status" value="1"/>
</dbReference>
<dbReference type="GO" id="GO:0044614">
    <property type="term" value="C:nuclear pore cytoplasmic filaments"/>
    <property type="evidence" value="ECO:0007669"/>
    <property type="project" value="TreeGrafter"/>
</dbReference>
<dbReference type="FunFam" id="1.25.40.510:FF:000003">
    <property type="entry name" value="Nucleoporin GLE1"/>
    <property type="match status" value="1"/>
</dbReference>
<evidence type="ECO:0000256" key="9">
    <source>
        <dbReference type="ARBA" id="ARBA00023054"/>
    </source>
</evidence>
<feature type="region of interest" description="Disordered" evidence="17">
    <location>
        <begin position="121"/>
        <end position="206"/>
    </location>
</feature>
<sequence>MRYRLPDDFEVAVDIAPEPVSLSLIKAEPKPVARSEPERVFQEVCQNIESNTSALIELKEQEMLKRHGVLNLKISAHYALADANISYLAENFESKLQLQSNEVEDVIRREKERRRLEAERIRREEEERKRREEEERKRKEEEERRRAEEERKRKEQEERERKAEEERKRKEAEEEAKKQEELKAKREKEELEQKKKEEMSNLATTSTSRIEKEFLKYKQDILDIKNNTVLKLNENKDLKKSVNQHKRKVNPKFGQLSNSISQLRRIGAEVVDFIKATKVDALVFNWTLNFVAKAIIDQAETEVIVRPNSALPLAHLAYTILHEFQEFAYYLDARFIKKCPYIIGYTCAIDSEEGRKRMGWKRTADNKWEDDAKYDERMGGITTVWAVMTRLTDYNLDLPLYSMAASWTFLARIANLNQLLLSNVHFAILGNWWEACAAQFVAAYGKQSQKLMYVIVTALTDVVANRKLPSAARLRILGEDWIKTGRIESLKQMER</sequence>
<dbReference type="EMBL" id="QLNQ01000001">
    <property type="protein sequence ID" value="RCK67572.1"/>
    <property type="molecule type" value="Genomic_DNA"/>
</dbReference>
<reference evidence="18 19" key="1">
    <citation type="submission" date="2018-06" db="EMBL/GenBank/DDBJ databases">
        <title>Whole genome sequencing of Candida tropicalis (genome annotated by CSBL at Korea University).</title>
        <authorList>
            <person name="Ahn J."/>
        </authorList>
    </citation>
    <scope>NUCLEOTIDE SEQUENCE [LARGE SCALE GENOMIC DNA]</scope>
    <source>
        <strain evidence="18 19">ATCC 20962</strain>
    </source>
</reference>
<organism evidence="18 19">
    <name type="scientific">Candida viswanathii</name>
    <dbReference type="NCBI Taxonomy" id="5486"/>
    <lineage>
        <taxon>Eukaryota</taxon>
        <taxon>Fungi</taxon>
        <taxon>Dikarya</taxon>
        <taxon>Ascomycota</taxon>
        <taxon>Saccharomycotina</taxon>
        <taxon>Pichiomycetes</taxon>
        <taxon>Debaryomycetaceae</taxon>
        <taxon>Candida/Lodderomyces clade</taxon>
        <taxon>Candida</taxon>
    </lineage>
</organism>
<keyword evidence="10" id="KW-0906">Nuclear pore complex</keyword>
<keyword evidence="9" id="KW-0175">Coiled coil</keyword>
<evidence type="ECO:0000256" key="16">
    <source>
        <dbReference type="ARBA" id="ARBA00075681"/>
    </source>
</evidence>
<keyword evidence="11" id="KW-0472">Membrane</keyword>
<evidence type="ECO:0000256" key="11">
    <source>
        <dbReference type="ARBA" id="ARBA00023136"/>
    </source>
</evidence>
<dbReference type="GO" id="GO:0005737">
    <property type="term" value="C:cytoplasm"/>
    <property type="evidence" value="ECO:0007669"/>
    <property type="project" value="UniProtKB-ARBA"/>
</dbReference>
<evidence type="ECO:0000256" key="17">
    <source>
        <dbReference type="SAM" id="MobiDB-lite"/>
    </source>
</evidence>
<comment type="subcellular location">
    <subcellularLocation>
        <location evidence="1">Nucleus membrane</location>
        <topology evidence="1">Peripheral membrane protein</topology>
        <orientation evidence="1">Cytoplasmic side</orientation>
    </subcellularLocation>
    <subcellularLocation>
        <location evidence="3">Nucleus membrane</location>
        <topology evidence="3">Peripheral membrane protein</topology>
        <orientation evidence="3">Nucleoplasmic side</orientation>
    </subcellularLocation>
    <subcellularLocation>
        <location evidence="2">Nucleus</location>
        <location evidence="2">Nuclear pore complex</location>
    </subcellularLocation>
</comment>
<evidence type="ECO:0000256" key="8">
    <source>
        <dbReference type="ARBA" id="ARBA00023010"/>
    </source>
</evidence>
<dbReference type="InterPro" id="IPR012476">
    <property type="entry name" value="GLE1"/>
</dbReference>
<evidence type="ECO:0000256" key="7">
    <source>
        <dbReference type="ARBA" id="ARBA00022927"/>
    </source>
</evidence>
<keyword evidence="6" id="KW-0509">mRNA transport</keyword>
<evidence type="ECO:0000256" key="3">
    <source>
        <dbReference type="ARBA" id="ARBA00004620"/>
    </source>
</evidence>
<dbReference type="GO" id="GO:0016973">
    <property type="term" value="P:poly(A)+ mRNA export from nucleus"/>
    <property type="evidence" value="ECO:0007669"/>
    <property type="project" value="InterPro"/>
</dbReference>
<accession>A0A367YRD4</accession>
<evidence type="ECO:0000313" key="19">
    <source>
        <dbReference type="Proteomes" id="UP000253472"/>
    </source>
</evidence>
<dbReference type="STRING" id="5486.A0A367YRD4"/>
<dbReference type="GO" id="GO:0005543">
    <property type="term" value="F:phospholipid binding"/>
    <property type="evidence" value="ECO:0007669"/>
    <property type="project" value="TreeGrafter"/>
</dbReference>
<feature type="compositionally biased region" description="Basic and acidic residues" evidence="17">
    <location>
        <begin position="121"/>
        <end position="199"/>
    </location>
</feature>
<dbReference type="Proteomes" id="UP000253472">
    <property type="component" value="Unassembled WGS sequence"/>
</dbReference>
<evidence type="ECO:0000313" key="18">
    <source>
        <dbReference type="EMBL" id="RCK67572.1"/>
    </source>
</evidence>
<protein>
    <recommendedName>
        <fullName evidence="13">mRNA export factor GLE1</fullName>
    </recommendedName>
    <alternativeName>
        <fullName evidence="15">Nuclear pore protein GLE1</fullName>
    </alternativeName>
    <alternativeName>
        <fullName evidence="14">Nucleoporin GLE1</fullName>
    </alternativeName>
    <alternativeName>
        <fullName evidence="16">RNA export factor GLE1</fullName>
    </alternativeName>
</protein>
<name>A0A367YRD4_9ASCO</name>
<evidence type="ECO:0000256" key="12">
    <source>
        <dbReference type="ARBA" id="ARBA00023242"/>
    </source>
</evidence>
<comment type="similarity">
    <text evidence="4">Belongs to the GLE1 family.</text>
</comment>
<evidence type="ECO:0000256" key="2">
    <source>
        <dbReference type="ARBA" id="ARBA00004567"/>
    </source>
</evidence>
<evidence type="ECO:0000256" key="5">
    <source>
        <dbReference type="ARBA" id="ARBA00022448"/>
    </source>
</evidence>
<evidence type="ECO:0000256" key="15">
    <source>
        <dbReference type="ARBA" id="ARBA00075092"/>
    </source>
</evidence>
<dbReference type="AlphaFoldDB" id="A0A367YRD4"/>
<keyword evidence="12" id="KW-0539">Nucleus</keyword>
<evidence type="ECO:0000256" key="1">
    <source>
        <dbReference type="ARBA" id="ARBA00004335"/>
    </source>
</evidence>
<dbReference type="GO" id="GO:0031369">
    <property type="term" value="F:translation initiation factor binding"/>
    <property type="evidence" value="ECO:0007669"/>
    <property type="project" value="TreeGrafter"/>
</dbReference>
<keyword evidence="5" id="KW-0813">Transport</keyword>
<dbReference type="PANTHER" id="PTHR12960:SF0">
    <property type="entry name" value="MRNA EXPORT FACTOR GLE1"/>
    <property type="match status" value="1"/>
</dbReference>
<comment type="caution">
    <text evidence="18">The sequence shown here is derived from an EMBL/GenBank/DDBJ whole genome shotgun (WGS) entry which is preliminary data.</text>
</comment>
<keyword evidence="19" id="KW-1185">Reference proteome</keyword>
<evidence type="ECO:0000256" key="13">
    <source>
        <dbReference type="ARBA" id="ARBA00026227"/>
    </source>
</evidence>
<dbReference type="GO" id="GO:0015031">
    <property type="term" value="P:protein transport"/>
    <property type="evidence" value="ECO:0007669"/>
    <property type="project" value="UniProtKB-KW"/>
</dbReference>
<keyword evidence="7" id="KW-0653">Protein transport</keyword>
<evidence type="ECO:0000256" key="10">
    <source>
        <dbReference type="ARBA" id="ARBA00023132"/>
    </source>
</evidence>
<dbReference type="GO" id="GO:0000822">
    <property type="term" value="F:inositol hexakisphosphate binding"/>
    <property type="evidence" value="ECO:0007669"/>
    <property type="project" value="TreeGrafter"/>
</dbReference>
<keyword evidence="8" id="KW-0811">Translocation</keyword>
<gene>
    <name evidence="18" type="primary">GLE1_0</name>
    <name evidence="18" type="ORF">Cantr_02803</name>
</gene>